<evidence type="ECO:0000256" key="1">
    <source>
        <dbReference type="SAM" id="MobiDB-lite"/>
    </source>
</evidence>
<dbReference type="AlphaFoldDB" id="A0AA38IVI3"/>
<dbReference type="EMBL" id="JALNTZ010000002">
    <property type="protein sequence ID" value="KAJ3662403.1"/>
    <property type="molecule type" value="Genomic_DNA"/>
</dbReference>
<sequence length="148" mass="16722">MNTEQARVMLIGKTKIIQEQKDHSGFLRIELPGASARTEENVGIRGGQDQKNTVSASKYTIPNGEQSGPYADRELSEDDCYHIPTEDSRSSSDEISESTPLTTVSLRLQLKPRKQGKKEFLKDVKRCVNTTPKSKVCQEKDSEWKEDY</sequence>
<protein>
    <submittedName>
        <fullName evidence="2">Uncharacterized protein</fullName>
    </submittedName>
</protein>
<keyword evidence="3" id="KW-1185">Reference proteome</keyword>
<evidence type="ECO:0000313" key="3">
    <source>
        <dbReference type="Proteomes" id="UP001168821"/>
    </source>
</evidence>
<organism evidence="2 3">
    <name type="scientific">Zophobas morio</name>
    <dbReference type="NCBI Taxonomy" id="2755281"/>
    <lineage>
        <taxon>Eukaryota</taxon>
        <taxon>Metazoa</taxon>
        <taxon>Ecdysozoa</taxon>
        <taxon>Arthropoda</taxon>
        <taxon>Hexapoda</taxon>
        <taxon>Insecta</taxon>
        <taxon>Pterygota</taxon>
        <taxon>Neoptera</taxon>
        <taxon>Endopterygota</taxon>
        <taxon>Coleoptera</taxon>
        <taxon>Polyphaga</taxon>
        <taxon>Cucujiformia</taxon>
        <taxon>Tenebrionidae</taxon>
        <taxon>Zophobas</taxon>
    </lineage>
</organism>
<accession>A0AA38IVI3</accession>
<reference evidence="2" key="1">
    <citation type="journal article" date="2023" name="G3 (Bethesda)">
        <title>Whole genome assemblies of Zophobas morio and Tenebrio molitor.</title>
        <authorList>
            <person name="Kaur S."/>
            <person name="Stinson S.A."/>
            <person name="diCenzo G.C."/>
        </authorList>
    </citation>
    <scope>NUCLEOTIDE SEQUENCE</scope>
    <source>
        <strain evidence="2">QUZm001</strain>
    </source>
</reference>
<proteinExistence type="predicted"/>
<gene>
    <name evidence="2" type="ORF">Zmor_006754</name>
</gene>
<comment type="caution">
    <text evidence="2">The sequence shown here is derived from an EMBL/GenBank/DDBJ whole genome shotgun (WGS) entry which is preliminary data.</text>
</comment>
<dbReference type="Proteomes" id="UP001168821">
    <property type="component" value="Unassembled WGS sequence"/>
</dbReference>
<feature type="region of interest" description="Disordered" evidence="1">
    <location>
        <begin position="35"/>
        <end position="109"/>
    </location>
</feature>
<name>A0AA38IVI3_9CUCU</name>
<feature type="compositionally biased region" description="Polar residues" evidence="1">
    <location>
        <begin position="49"/>
        <end position="66"/>
    </location>
</feature>
<feature type="compositionally biased region" description="Basic and acidic residues" evidence="1">
    <location>
        <begin position="71"/>
        <end position="92"/>
    </location>
</feature>
<evidence type="ECO:0000313" key="2">
    <source>
        <dbReference type="EMBL" id="KAJ3662403.1"/>
    </source>
</evidence>